<organism evidence="2 3">
    <name type="scientific">Athelia psychrophila</name>
    <dbReference type="NCBI Taxonomy" id="1759441"/>
    <lineage>
        <taxon>Eukaryota</taxon>
        <taxon>Fungi</taxon>
        <taxon>Dikarya</taxon>
        <taxon>Basidiomycota</taxon>
        <taxon>Agaricomycotina</taxon>
        <taxon>Agaricomycetes</taxon>
        <taxon>Agaricomycetidae</taxon>
        <taxon>Atheliales</taxon>
        <taxon>Atheliaceae</taxon>
        <taxon>Athelia</taxon>
    </lineage>
</organism>
<proteinExistence type="predicted"/>
<dbReference type="Pfam" id="PF23191">
    <property type="entry name" value="WHD_MCM3_C"/>
    <property type="match status" value="1"/>
</dbReference>
<dbReference type="Gene3D" id="3.80.10.10">
    <property type="entry name" value="Ribonuclease Inhibitor"/>
    <property type="match status" value="1"/>
</dbReference>
<evidence type="ECO:0000259" key="1">
    <source>
        <dbReference type="Pfam" id="PF23191"/>
    </source>
</evidence>
<feature type="domain" description="MCM3-like winged helix" evidence="1">
    <location>
        <begin position="536"/>
        <end position="611"/>
    </location>
</feature>
<protein>
    <recommendedName>
        <fullName evidence="1">MCM3-like winged helix domain-containing protein</fullName>
    </recommendedName>
</protein>
<gene>
    <name evidence="2" type="ORF">FIBSPDRAFT_1035312</name>
</gene>
<reference evidence="2 3" key="1">
    <citation type="journal article" date="2016" name="Mol. Biol. Evol.">
        <title>Comparative Genomics of Early-Diverging Mushroom-Forming Fungi Provides Insights into the Origins of Lignocellulose Decay Capabilities.</title>
        <authorList>
            <person name="Nagy L.G."/>
            <person name="Riley R."/>
            <person name="Tritt A."/>
            <person name="Adam C."/>
            <person name="Daum C."/>
            <person name="Floudas D."/>
            <person name="Sun H."/>
            <person name="Yadav J.S."/>
            <person name="Pangilinan J."/>
            <person name="Larsson K.H."/>
            <person name="Matsuura K."/>
            <person name="Barry K."/>
            <person name="Labutti K."/>
            <person name="Kuo R."/>
            <person name="Ohm R.A."/>
            <person name="Bhattacharya S.S."/>
            <person name="Shirouzu T."/>
            <person name="Yoshinaga Y."/>
            <person name="Martin F.M."/>
            <person name="Grigoriev I.V."/>
            <person name="Hibbett D.S."/>
        </authorList>
    </citation>
    <scope>NUCLEOTIDE SEQUENCE [LARGE SCALE GENOMIC DNA]</scope>
    <source>
        <strain evidence="2 3">CBS 109695</strain>
    </source>
</reference>
<name>A0A166WY36_9AGAM</name>
<evidence type="ECO:0000313" key="3">
    <source>
        <dbReference type="Proteomes" id="UP000076532"/>
    </source>
</evidence>
<dbReference type="EMBL" id="KV417480">
    <property type="protein sequence ID" value="KZP34230.1"/>
    <property type="molecule type" value="Genomic_DNA"/>
</dbReference>
<evidence type="ECO:0000313" key="2">
    <source>
        <dbReference type="EMBL" id="KZP34230.1"/>
    </source>
</evidence>
<accession>A0A166WY36</accession>
<dbReference type="OrthoDB" id="2909959at2759"/>
<dbReference type="AlphaFoldDB" id="A0A166WY36"/>
<dbReference type="STRING" id="436010.A0A166WY36"/>
<keyword evidence="3" id="KW-1185">Reference proteome</keyword>
<dbReference type="InterPro" id="IPR056575">
    <property type="entry name" value="WH_MCM3_C"/>
</dbReference>
<dbReference type="InterPro" id="IPR032675">
    <property type="entry name" value="LRR_dom_sf"/>
</dbReference>
<dbReference type="Proteomes" id="UP000076532">
    <property type="component" value="Unassembled WGS sequence"/>
</dbReference>
<sequence length="614" mass="69648">MEREAKSTYIKEYPTDFLIHIGRPPTLSEAFRALEAVKQIQGDANALGAEIARTQEHLAFLVNMHTALKNQAEAQLSVLSPFRHIPDELLSEIFEWCLPTTIMTVWPTHAPMLVQSICRRWRDVARGTPILWASTFNLHLTSKRAHIENAMAEQWLLRAGSLPLTLSLGYRDEDYYYDPVLLPCPALDMALSQSNRWQTLWLRPRDVIIEQLSLFHRSLLLLENLTITNDVTFRPRAGSLRPKFALNFMDAPRLRSLELGSEISKDHLKIPWSNLTELVIGFSGASAVLEILSDCHRLMKCQIRGLRDENPPLHLLDTRLAHLNELSVEAFHTMNSSLNLLQYLTLPALQSLTISLQCPHTPFNPYNPDYLSISTHLVPLITRSRCYIQALVLDVPCLGKEVLLSCLEACPRLTTLELVGPGGASALDVEMLSAANLTRLRIDYDPNIFLWRDRDISRMLRSRQSSAPTSSPIVEIIITGNCYTDRHLLGWASDMQHKGLDVRPYHRIGSKVIAFTYRDLLQQLLSITLMVSDIYTIDVQRSQLFKIRLMELFGPGGRLQDHEQGFLSDLLPLVNEGLPVNDLFSTAEATLACRVMEEANELMLSDGIVYRRED</sequence>